<comment type="subcellular location">
    <subcellularLocation>
        <location evidence="1">Cytoplasm</location>
    </subcellularLocation>
</comment>
<dbReference type="FunFam" id="3.90.1430.10:FF:000003">
    <property type="entry name" value="Elongation factor 2"/>
    <property type="match status" value="1"/>
</dbReference>
<feature type="domain" description="Tr-type G" evidence="13">
    <location>
        <begin position="3186"/>
        <end position="3516"/>
    </location>
</feature>
<evidence type="ECO:0000256" key="5">
    <source>
        <dbReference type="ARBA" id="ARBA00022768"/>
    </source>
</evidence>
<feature type="compositionally biased region" description="Basic and acidic residues" evidence="11">
    <location>
        <begin position="2518"/>
        <end position="2532"/>
    </location>
</feature>
<evidence type="ECO:0000256" key="12">
    <source>
        <dbReference type="SAM" id="Phobius"/>
    </source>
</evidence>
<dbReference type="CDD" id="cd16261">
    <property type="entry name" value="EF2_snRNP_III"/>
    <property type="match status" value="1"/>
</dbReference>
<dbReference type="InterPro" id="IPR000640">
    <property type="entry name" value="EFG_V-like"/>
</dbReference>
<keyword evidence="12" id="KW-1133">Transmembrane helix</keyword>
<dbReference type="InterPro" id="IPR035647">
    <property type="entry name" value="EFG_III/V"/>
</dbReference>
<dbReference type="InterPro" id="IPR029636">
    <property type="entry name" value="Csf1"/>
</dbReference>
<evidence type="ECO:0000313" key="15">
    <source>
        <dbReference type="Proteomes" id="UP000054544"/>
    </source>
</evidence>
<keyword evidence="15" id="KW-1185">Reference proteome</keyword>
<dbReference type="GO" id="GO:0003746">
    <property type="term" value="F:translation elongation factor activity"/>
    <property type="evidence" value="ECO:0007669"/>
    <property type="project" value="UniProtKB-KW"/>
</dbReference>
<dbReference type="STRING" id="1291518.A0A0D9PFG6"/>
<organism evidence="14 15">
    <name type="scientific">Metarhizium anisopliae BRIP 53293</name>
    <dbReference type="NCBI Taxonomy" id="1291518"/>
    <lineage>
        <taxon>Eukaryota</taxon>
        <taxon>Fungi</taxon>
        <taxon>Dikarya</taxon>
        <taxon>Ascomycota</taxon>
        <taxon>Pezizomycotina</taxon>
        <taxon>Sordariomycetes</taxon>
        <taxon>Hypocreomycetidae</taxon>
        <taxon>Hypocreales</taxon>
        <taxon>Clavicipitaceae</taxon>
        <taxon>Metarhizium</taxon>
    </lineage>
</organism>
<keyword evidence="12" id="KW-0812">Transmembrane</keyword>
<evidence type="ECO:0000256" key="1">
    <source>
        <dbReference type="ARBA" id="ARBA00004496"/>
    </source>
</evidence>
<sequence>MTAVDVILEARDARLGFNFEFLVFFIICGLLTVFFLLYFNRLFASVVSYAIRTYTWHRYRVYIDIKAIQISLLAGRIFFTGLRYHGSNETFLVQHGDITWRYWLRRVRDADINVSNCSHGSSVSDSQKNSNLPCRIHARLVGVEWFVYNRSPAYNDLLDGLLSDDPSASKSSGISNATQEAGVTSRRGYQNGSAEKNKLAVDATAQAQFSEKPSQPPPSSPPERSSTASQSLSETADGNDASHSLPAMLQLLPIHVEFQKPAVVVGNDNTKAILIVKANSASTIVDAGPTNTVDPYRQLFKIEFDHPVIEMRENDEFKEDQVARATRRREDTSSLETPAQRSFFRNRRRKVFNSLRNMVPYLRRSVESFSADSRAAMSTGVSQIPGSGHWQGLSRYLDDRYQDDKARWSSVEYGAANTILDSPSAALTVYWDSVSKITANARRHSSSSFHASINGTEPPAWGMSLSVKGGTVNYGPWADRQRADLQRVFYPTLSKNSTAAVPLTPGSWRVATQFNLFVELEDAVTLRIPTREESKNWRWRGKEPPVGGQAVTGKKRRNRNKKNSKGNAQPARPAGWLEIKVPSNSTVSYSMDMLGRSTGYQNRLDIDLPSTELRSSVNHDLMWKSGPQRISCDLSNPLTWNTLRNWSFNITCEEMKLYLLRDHIFLLIDLVDDWATGPPSEYLVFTPYIYHLKLNLNNLQLYLNVNDENIIDKATAHDDNTYLILSSPILKAETSIPLDKFRPSRNTIPFDIRTDTFDLTLHAPQSNTQAAFLSSNELGHGESLAVTGSYEYNATTSVANTDTLILDVHGQSPYAYLYGFIIRYLILLKDNYFGDFVHFRTLDEYQEQLQLEAQKSNTDAVHRPPNKKSNDLDVILSVRVDDPRILLPVNLYSASRYVQCELASLSVDLRFTNYYMDLELLLSPLSLSLGCASLSPGSPNSSYTNTQLFVDGVRVFGHRTFGLPPSEPTYLCNWDVSVGTVDGECTADFLTSLAKGGVAFGFMFDDVENALVPYSSLVFHDVTFVRVDIASVRLWLHVDEAAFLLSTGSIQVRSNDWGGTHYSKRANISIPNIEISCVNAESASRHTSRRNHPVDTAAYLKTDVQLASIGRKFHFQQELKIQQDLIRREDQRTGRTPFLLRKPVDPDFVPEPFDPPAQCVPPPAFPLTEVDDDDNASYRIFMVPGVNRVVVPDQDRPHCLLSPARASVLSQALRLAAIQQPSQDWQQKEHIEHSSVAFSSQYFAPHFPLGSVRPDGREATFEELEDKPDNDFFGTDASLNDLDPNSLSDNHAQASTMIEFTTGITAFISPEAVRYVNSLLSALQPSEPDDILDSLQTSTIGDIFSEKKQSHITGSMQDILVKLPKANIRFLNSSTLDSPDASQEEQDQYDIRISKTLLITRTVKDRTGDSVTSRTSLHFRLKSAEMSASERLSSIETPQAAIMVNIDDVSVSLGAKDITYFDADIGSIVGSTASGKVEYLASLIHRTGSIASELGNLLSETASRNNNRTKYLVSQLLEDGHATNDPSFLIRPSAVLRSTHEHMRTVDSWKLMMRLRQIWATLSQRQRGELIDKCRDNPPEAHPDVADHVISSFQKWRSWDLDNPRNAVLMKKIFGKAIHEKEEPPQEYPLLGACQLAELQFVLDPGPKQNNIGFLDIALRVDKRPPGQPDVFSEMKDFDGSLTILNLCCAEAAIHLNWELCELAEDVLRLYNKAQPQPSEKTMSNKQPKRKVAQSSAAYHVVFEVVKGSIEAETVNLTVKSISDGLKTSILLCNAGEELSVANAMLNSNAVMSKLQSHGKILGVLQIQKPSVFIAHELHKTMDIDAHVVKVSASSPNLTLRVKDDPIGLLEVLDLLIRDEAAQVYRLKELIPSPPEGQKKRDKIKERISTFVLNVAMFLDGYTISIPLLQSLTYKITGSVARASCAANFGKDIVFDFDIKENSHEIQINVKNEPRSISLLEIPPANGRITSNMQSTENVISVLASMEVIRLDASAIYSLLAALNRPQISGAIEEAQQQVKIIQGHISETFGTQREMKAENASLPTSTPNSAYNIHLALAGLRILARTHLKTVEEPMAQILFALDKVTLQASNQQDLNSSPLKYPDLYINLRQISLDISRGKENALRSCGNLTTGINISASSQRGDDGREDWSLHFRNDDLTLNLSPETVSTIVDVVGYMGSKIRDLDTSRELEYLRKLRQSRPKIRINDDEQDWGEETDIFESVLSSITYRFELRNIRFCWDVADGTIDLDYTKEDLVLSVKLIEFGTRTRKSARLTIEDFLLQTVPPGQDKTIRSLHSALLPEVMFNVAYVSTADARRMAFQAVGDSLDLRLTSAFIVPAANLIQSISLSMKNAQAASSQWTIEGPAAVESLSSKKTEDLTPPRQSQRRMFGNKRLENLLVDADFAGAVVYVSTKRNAAGAASESKYSQPSLAGKYGQFSADDSGSGAVLRSPGLAWKAEYRDNGNEDPSLYGEIKINASSNILYPSVVPLVLDILSSVKKVVSDNDANADTGQKPEQLERPKLKQTKSGDEDNFLTADPSTVLGRLRLNLGLRICRQEFSLSCQPIARVSATACFDSMYFTLITVTSQEQGNFFAISGVIAKPQASVQHVYSRDSTASFELDSVAISFMNSKHFSGTSGVSAILNVSPMKVSVNAKQVQDFLLFREIWYPEELRQKSAVQVPKMPTETSQAHLVQRYQEVAATAAFPWTATISIAALDVCVDLGQSIGKSVFQINEFWVSSKKTSDWEQNLCLGFKKVGVDCTGRLSGFVALQDFRLRSSIQWPQREEALNETPLVQASLAFNALRVKAAFDYQAFLVADITSLEFLMYNVRDGRDGNGDRLVAIFDGEAVQVFGTTTSIAQAVALYQALQKLIEERRENFESSLREIEKFMKRKSISSRTMLQTPPAVPKLPVDDTLSKSPISLDTDVVVTLKALNLGVFPSTFSDHQVFKMEALNAYARFAASIEQRKIHSILRMTLGQLRIGLAGVRDAEAPKMLNEMTVEDVVQRATGSRGGTILKVPRVEAVMETWQKPSSNHIDYIFKSAFEGKVEVGWNYSRISYIRGMWANHSKSLEQTWGRQLPMTAVKITGVPETEGEQQKITAEVNVPQSKYDYLALEPPVIETPQLRDMGEATPPLEWIGLHRDRLPNLTHQIVIVSLLELAGEVEDAFTIDEIRALMDKPTNVRNMSVIAHVDHGKSTLTDSLLAKAGIISTAKAGDARATDTRADEQERGITIKSTAISLYGHLDDPEDIKDIVGQKTDGQDFLINLIDSPGHVDFSSEVTAALRVTDGALVVVDTVEGVCVQTETVLRQALGERIKPVVIINKVDRALLELQVSKEDLYQSFSRTIESVNVIISTYLDKTLGDVQVYPDKGTIAFGSGLHGWAFTVRQFAIRYAKKFGVDKNKMMERLWGDNYFNPHTKKWTKNGTYEGKQLERAFNQFILDPIFKIFNAVMNFKNDEITTLLEKLNLKLDADDRQKEGKQLLKVVMRTFLPAADSLLEMMILHLPSPVTAQKYRAETLYEGPLDDPAAIGIRDCDPKGPLMLYVSKMVPTSDKGRFYAFGRVFSGTVRSGLKVRIQGPNYVPGKKEDLFIKAIQRTVLMMGGKVEAIDDMPAGNIVGLVGIDQFLLKSGTLTTSDTAHNLKVMKFSVSPVVQRSVQVKNAQDLPKLVEGLKRLSKSDPCVLTMTSESGEHIVAGAGELHLEICLKDLEEDHAGVPLNISDPVVQYRETVQGKSSMTALSKSPNKHNRLYMVAEPIEEELSLAIEGGKVSARDDFKARARVLADDFGWDVTDARKIWTFGPDGTGANLLVDQTKAVQYLNEIKDSVVSGFQWASREGPVAEEPMRSIRFNILDVTLHADAIHRGGGQIIPTARRVLYASALLAEPALLEPVYLVEIQVPEQAMGGVYGVLTRRRGHVFNEEQRPGTPLFNIKAYLPVLESFGFNGDLRAATSGQAFPQSVFDHWQVLPGGSPLDSTSKVGQIVTEMRKRKGIKVEVPGVENYYDKL</sequence>
<evidence type="ECO:0000259" key="13">
    <source>
        <dbReference type="PROSITE" id="PS51722"/>
    </source>
</evidence>
<evidence type="ECO:0000256" key="10">
    <source>
        <dbReference type="ARBA" id="ARBA00049117"/>
    </source>
</evidence>
<keyword evidence="12" id="KW-0472">Membrane</keyword>
<dbReference type="Gene3D" id="2.40.30.10">
    <property type="entry name" value="Translation factors"/>
    <property type="match status" value="1"/>
</dbReference>
<feature type="compositionally biased region" description="Low complexity" evidence="11">
    <location>
        <begin position="222"/>
        <end position="231"/>
    </location>
</feature>
<dbReference type="InterPro" id="IPR027417">
    <property type="entry name" value="P-loop_NTPase"/>
</dbReference>
<dbReference type="PRINTS" id="PR00315">
    <property type="entry name" value="ELONGATNFCT"/>
</dbReference>
<reference evidence="15" key="1">
    <citation type="journal article" date="2014" name="BMC Genomics">
        <title>The genome sequence of the biocontrol fungus Metarhizium anisopliae and comparative genomics of Metarhizium species.</title>
        <authorList>
            <person name="Pattemore J.A."/>
            <person name="Hane J.K."/>
            <person name="Williams A.H."/>
            <person name="Wilson B.A."/>
            <person name="Stodart B.J."/>
            <person name="Ash G.J."/>
        </authorList>
    </citation>
    <scope>NUCLEOTIDE SEQUENCE [LARGE SCALE GENOMIC DNA]</scope>
    <source>
        <strain evidence="15">BRIP 53293</strain>
    </source>
</reference>
<dbReference type="InterPro" id="IPR005517">
    <property type="entry name" value="Transl_elong_EFG/EF2_IV"/>
</dbReference>
<dbReference type="SUPFAM" id="SSF52540">
    <property type="entry name" value="P-loop containing nucleoside triphosphate hydrolases"/>
    <property type="match status" value="1"/>
</dbReference>
<feature type="region of interest" description="Disordered" evidence="11">
    <location>
        <begin position="2507"/>
        <end position="2537"/>
    </location>
</feature>
<feature type="region of interest" description="Disordered" evidence="11">
    <location>
        <begin position="537"/>
        <end position="573"/>
    </location>
</feature>
<evidence type="ECO:0000256" key="6">
    <source>
        <dbReference type="ARBA" id="ARBA00022801"/>
    </source>
</evidence>
<evidence type="ECO:0000256" key="8">
    <source>
        <dbReference type="ARBA" id="ARBA00023134"/>
    </source>
</evidence>
<dbReference type="Gene3D" id="3.30.230.10">
    <property type="match status" value="1"/>
</dbReference>
<dbReference type="FunFam" id="3.40.50.300:FF:000058">
    <property type="entry name" value="Translation elongation factor 2"/>
    <property type="match status" value="1"/>
</dbReference>
<dbReference type="InterPro" id="IPR048636">
    <property type="entry name" value="Csf1_N"/>
</dbReference>
<dbReference type="GO" id="GO:0006113">
    <property type="term" value="P:fermentation"/>
    <property type="evidence" value="ECO:0007669"/>
    <property type="project" value="InterPro"/>
</dbReference>
<dbReference type="CDD" id="cd03700">
    <property type="entry name" value="EF2_snRNP_like_II"/>
    <property type="match status" value="1"/>
</dbReference>
<feature type="compositionally biased region" description="Polar residues" evidence="11">
    <location>
        <begin position="166"/>
        <end position="194"/>
    </location>
</feature>
<dbReference type="InterPro" id="IPR005225">
    <property type="entry name" value="Small_GTP-bd"/>
</dbReference>
<dbReference type="InterPro" id="IPR014721">
    <property type="entry name" value="Ribsml_uS5_D2-typ_fold_subgr"/>
</dbReference>
<dbReference type="InterPro" id="IPR004161">
    <property type="entry name" value="EFTu-like_2"/>
</dbReference>
<gene>
    <name evidence="14" type="ORF">H634G_01674</name>
</gene>
<dbReference type="GO" id="GO:0016020">
    <property type="term" value="C:membrane"/>
    <property type="evidence" value="ECO:0007669"/>
    <property type="project" value="InterPro"/>
</dbReference>
<accession>A0A0D9PFG6</accession>
<dbReference type="InterPro" id="IPR041095">
    <property type="entry name" value="EFG_II"/>
</dbReference>
<dbReference type="SUPFAM" id="SSF50447">
    <property type="entry name" value="Translation proteins"/>
    <property type="match status" value="1"/>
</dbReference>
<evidence type="ECO:0000313" key="14">
    <source>
        <dbReference type="EMBL" id="KJK83545.1"/>
    </source>
</evidence>
<dbReference type="Gene3D" id="3.30.70.870">
    <property type="entry name" value="Elongation Factor G (Translational Gtpase), domain 3"/>
    <property type="match status" value="1"/>
</dbReference>
<dbReference type="GO" id="GO:0005737">
    <property type="term" value="C:cytoplasm"/>
    <property type="evidence" value="ECO:0007669"/>
    <property type="project" value="UniProtKB-SubCell"/>
</dbReference>
<dbReference type="GO" id="GO:0003924">
    <property type="term" value="F:GTPase activity"/>
    <property type="evidence" value="ECO:0007669"/>
    <property type="project" value="InterPro"/>
</dbReference>
<protein>
    <recommendedName>
        <fullName evidence="2">Elongation factor 2</fullName>
    </recommendedName>
</protein>
<dbReference type="Pfam" id="PF03144">
    <property type="entry name" value="GTP_EFTU_D2"/>
    <property type="match status" value="1"/>
</dbReference>
<evidence type="ECO:0000256" key="2">
    <source>
        <dbReference type="ARBA" id="ARBA00017891"/>
    </source>
</evidence>
<feature type="region of interest" description="Disordered" evidence="11">
    <location>
        <begin position="165"/>
        <end position="242"/>
    </location>
</feature>
<dbReference type="InterPro" id="IPR031157">
    <property type="entry name" value="G_TR_CS"/>
</dbReference>
<dbReference type="SMART" id="SM00889">
    <property type="entry name" value="EFG_IV"/>
    <property type="match status" value="1"/>
</dbReference>
<dbReference type="InterPro" id="IPR056779">
    <property type="entry name" value="Csf1_C"/>
</dbReference>
<comment type="function">
    <text evidence="9">Catalyzes the GTP-dependent ribosomal translocation step during translation elongation. During this step, the ribosome changes from the pre-translocational (PRE) to the post-translocational (POST) state as the newly formed A-site-bound peptidyl-tRNA and P-site-bound deacylated tRNA move to the P and E sites, respectively. Catalyzes the coordinated movement of the two tRNA molecules, the mRNA and conformational changes in the ribosome.</text>
</comment>
<dbReference type="PROSITE" id="PS00301">
    <property type="entry name" value="G_TR_1"/>
    <property type="match status" value="1"/>
</dbReference>
<evidence type="ECO:0000256" key="7">
    <source>
        <dbReference type="ARBA" id="ARBA00022917"/>
    </source>
</evidence>
<evidence type="ECO:0000256" key="3">
    <source>
        <dbReference type="ARBA" id="ARBA00022490"/>
    </source>
</evidence>
<dbReference type="InterPro" id="IPR020568">
    <property type="entry name" value="Ribosomal_Su5_D2-typ_SF"/>
</dbReference>
<dbReference type="NCBIfam" id="TIGR00231">
    <property type="entry name" value="small_GTP"/>
    <property type="match status" value="1"/>
</dbReference>
<dbReference type="SUPFAM" id="SSF54980">
    <property type="entry name" value="EF-G C-terminal domain-like"/>
    <property type="match status" value="2"/>
</dbReference>
<evidence type="ECO:0000256" key="9">
    <source>
        <dbReference type="ARBA" id="ARBA00024731"/>
    </source>
</evidence>
<feature type="compositionally biased region" description="Basic residues" evidence="11">
    <location>
        <begin position="553"/>
        <end position="564"/>
    </location>
</feature>
<dbReference type="FunFam" id="3.30.230.10:FF:000006">
    <property type="entry name" value="Translation elongation factor 2"/>
    <property type="match status" value="1"/>
</dbReference>
<dbReference type="Pfam" id="PF14492">
    <property type="entry name" value="EFG_III"/>
    <property type="match status" value="1"/>
</dbReference>
<dbReference type="PANTHER" id="PTHR32085:SF3">
    <property type="entry name" value="PROTEIN CSF1"/>
    <property type="match status" value="1"/>
</dbReference>
<keyword evidence="7" id="KW-0648">Protein biosynthesis</keyword>
<keyword evidence="6" id="KW-0378">Hydrolase</keyword>
<proteinExistence type="predicted"/>
<dbReference type="OrthoDB" id="10051416at2759"/>
<dbReference type="Gene3D" id="3.40.50.300">
    <property type="entry name" value="P-loop containing nucleotide triphosphate hydrolases"/>
    <property type="match status" value="1"/>
</dbReference>
<dbReference type="CDD" id="cd01885">
    <property type="entry name" value="EF2"/>
    <property type="match status" value="1"/>
</dbReference>
<keyword evidence="8" id="KW-0342">GTP-binding</keyword>
<dbReference type="FunFam" id="3.30.70.240:FF:000003">
    <property type="entry name" value="Translation elongation factor 2"/>
    <property type="match status" value="1"/>
</dbReference>
<keyword evidence="5 14" id="KW-0251">Elongation factor</keyword>
<name>A0A0D9PFG6_METAN</name>
<dbReference type="CDD" id="cd01681">
    <property type="entry name" value="aeEF2_snRNP_like_IV"/>
    <property type="match status" value="1"/>
</dbReference>
<dbReference type="EMBL" id="KE384721">
    <property type="protein sequence ID" value="KJK83545.1"/>
    <property type="molecule type" value="Genomic_DNA"/>
</dbReference>
<dbReference type="InterPro" id="IPR000795">
    <property type="entry name" value="T_Tr_GTP-bd_dom"/>
</dbReference>
<dbReference type="FunFam" id="3.30.70.870:FF:000002">
    <property type="entry name" value="Translation elongation factor 2"/>
    <property type="match status" value="1"/>
</dbReference>
<dbReference type="Pfam" id="PF03764">
    <property type="entry name" value="EFG_IV"/>
    <property type="match status" value="1"/>
</dbReference>
<dbReference type="SMART" id="SM00838">
    <property type="entry name" value="EFG_C"/>
    <property type="match status" value="1"/>
</dbReference>
<comment type="catalytic activity">
    <reaction evidence="10">
        <text>GTP + H2O = GDP + phosphate + H(+)</text>
        <dbReference type="Rhea" id="RHEA:19669"/>
        <dbReference type="ChEBI" id="CHEBI:15377"/>
        <dbReference type="ChEBI" id="CHEBI:15378"/>
        <dbReference type="ChEBI" id="CHEBI:37565"/>
        <dbReference type="ChEBI" id="CHEBI:43474"/>
        <dbReference type="ChEBI" id="CHEBI:58189"/>
    </reaction>
    <physiologicalReaction direction="left-to-right" evidence="10">
        <dbReference type="Rhea" id="RHEA:19670"/>
    </physiologicalReaction>
</comment>
<dbReference type="FunFam" id="2.40.30.10:FF:000010">
    <property type="entry name" value="Translation elongation factor 2"/>
    <property type="match status" value="1"/>
</dbReference>
<evidence type="ECO:0000256" key="4">
    <source>
        <dbReference type="ARBA" id="ARBA00022741"/>
    </source>
</evidence>
<dbReference type="Pfam" id="PF21678">
    <property type="entry name" value="Csf1_N"/>
    <property type="match status" value="1"/>
</dbReference>
<dbReference type="InterPro" id="IPR009000">
    <property type="entry name" value="Transl_B-barrel_sf"/>
</dbReference>
<feature type="transmembrane region" description="Helical" evidence="12">
    <location>
        <begin position="21"/>
        <end position="40"/>
    </location>
</feature>
<dbReference type="Pfam" id="PF00009">
    <property type="entry name" value="GTP_EFTU"/>
    <property type="match status" value="1"/>
</dbReference>
<dbReference type="Pfam" id="PF00679">
    <property type="entry name" value="EFG_C"/>
    <property type="match status" value="1"/>
</dbReference>
<keyword evidence="3" id="KW-0963">Cytoplasm</keyword>
<dbReference type="PANTHER" id="PTHR32085">
    <property type="entry name" value="PROTEIN CSF1"/>
    <property type="match status" value="1"/>
</dbReference>
<dbReference type="CDD" id="cd04096">
    <property type="entry name" value="eEF2_snRNP_like_C"/>
    <property type="match status" value="1"/>
</dbReference>
<dbReference type="SUPFAM" id="SSF54211">
    <property type="entry name" value="Ribosomal protein S5 domain 2-like"/>
    <property type="match status" value="1"/>
</dbReference>
<dbReference type="GO" id="GO:0005525">
    <property type="term" value="F:GTP binding"/>
    <property type="evidence" value="ECO:0007669"/>
    <property type="project" value="UniProtKB-KW"/>
</dbReference>
<dbReference type="Pfam" id="PF25038">
    <property type="entry name" value="Csf1_C"/>
    <property type="match status" value="1"/>
</dbReference>
<dbReference type="Gene3D" id="3.30.70.240">
    <property type="match status" value="1"/>
</dbReference>
<keyword evidence="4" id="KW-0547">Nucleotide-binding</keyword>
<dbReference type="PROSITE" id="PS51722">
    <property type="entry name" value="G_TR_2"/>
    <property type="match status" value="1"/>
</dbReference>
<dbReference type="Proteomes" id="UP000054544">
    <property type="component" value="Unassembled WGS sequence"/>
</dbReference>
<evidence type="ECO:0000256" key="11">
    <source>
        <dbReference type="SAM" id="MobiDB-lite"/>
    </source>
</evidence>